<name>A0A0M0K8A7_9EUKA</name>
<dbReference type="GO" id="GO:0005509">
    <property type="term" value="F:calcium ion binding"/>
    <property type="evidence" value="ECO:0007669"/>
    <property type="project" value="InterPro"/>
</dbReference>
<evidence type="ECO:0000313" key="3">
    <source>
        <dbReference type="EMBL" id="KOO35024.1"/>
    </source>
</evidence>
<evidence type="ECO:0000256" key="1">
    <source>
        <dbReference type="ARBA" id="ARBA00022837"/>
    </source>
</evidence>
<dbReference type="SMART" id="SM00054">
    <property type="entry name" value="EFh"/>
    <property type="match status" value="5"/>
</dbReference>
<feature type="domain" description="EF-hand" evidence="2">
    <location>
        <begin position="172"/>
        <end position="207"/>
    </location>
</feature>
<evidence type="ECO:0000259" key="2">
    <source>
        <dbReference type="PROSITE" id="PS50222"/>
    </source>
</evidence>
<feature type="domain" description="EF-hand" evidence="2">
    <location>
        <begin position="326"/>
        <end position="361"/>
    </location>
</feature>
<protein>
    <recommendedName>
        <fullName evidence="2">EF-hand domain-containing protein</fullName>
    </recommendedName>
</protein>
<dbReference type="PROSITE" id="PS00018">
    <property type="entry name" value="EF_HAND_1"/>
    <property type="match status" value="3"/>
</dbReference>
<sequence length="703" mass="79964">MTEFAVQFSRWVAAYLPDVHQGIAWVRVFNEVGKDNSGLLTFDQLKNVVRLKLKVSKQAFTDDELKVLWCALDEKDADSITQLDFGRFMKLAKGLFEHKAPKQFRHTSDVGEFHAHRDNTRSTRAVEELKERSNNTFLRQEVEAAGQALPTSDEVKALSRLFNTKMEAILGAGAKGWNRLFKDVDVDCSGLMTYDEFEQGIRQRLKLSLDEVSAVSLKALWCVLDGDDSGYIEQGEFQSFMQREVESTVTLDKRQQLLQNRARNQFAQYEAYVEREKLLDRHKSTVQTWKMRAELEAAGHPPLNDDAKRDLAVVFCKWLAAHDPADVTTAWLRLFRSVDSDSAGLLTYDELQRVVRSKFGITKKEFAETQLKMLWCAIDEDDSDTVQLVEFGRFVKRARGHFTRDESSATTPVAFRYAGMTRAVQIDVRVGSRAREMIEASMRPKIRALPRRRLEQDFAVLLMRTSYAVADELDFMPMDEFQKEQFLFRQREWDTYREKLPVMQGDLTDPAYFDFISFCQYASIASGMRRGRMIFEELIDANGTSVIVSRAPTLPQRNELLPEAHSIRVGDRLLNWMLERYDGVLRPVIPPTSSALPRAPVLVEGCQRVADIFTLNEFALTSTVTPLASGAGVAWTLVAPATLWGAQVLQLRGDEPKNDFEVMAVLAYLRRCGVPATSITRFEKGGTQVTHEIRWAPGFVVAA</sequence>
<dbReference type="Proteomes" id="UP000037460">
    <property type="component" value="Unassembled WGS sequence"/>
</dbReference>
<dbReference type="OrthoDB" id="44749at2759"/>
<dbReference type="AlphaFoldDB" id="A0A0M0K8A7"/>
<accession>A0A0M0K8A7</accession>
<dbReference type="InterPro" id="IPR002048">
    <property type="entry name" value="EF_hand_dom"/>
</dbReference>
<keyword evidence="4" id="KW-1185">Reference proteome</keyword>
<comment type="caution">
    <text evidence="3">The sequence shown here is derived from an EMBL/GenBank/DDBJ whole genome shotgun (WGS) entry which is preliminary data.</text>
</comment>
<gene>
    <name evidence="3" type="ORF">Ctob_009999</name>
</gene>
<keyword evidence="1" id="KW-0106">Calcium</keyword>
<proteinExistence type="predicted"/>
<evidence type="ECO:0000313" key="4">
    <source>
        <dbReference type="Proteomes" id="UP000037460"/>
    </source>
</evidence>
<dbReference type="InterPro" id="IPR011992">
    <property type="entry name" value="EF-hand-dom_pair"/>
</dbReference>
<dbReference type="InterPro" id="IPR018247">
    <property type="entry name" value="EF_Hand_1_Ca_BS"/>
</dbReference>
<dbReference type="PROSITE" id="PS50222">
    <property type="entry name" value="EF_HAND_2"/>
    <property type="match status" value="3"/>
</dbReference>
<reference evidence="4" key="1">
    <citation type="journal article" date="2015" name="PLoS Genet.">
        <title>Genome Sequence and Transcriptome Analyses of Chrysochromulina tobin: Metabolic Tools for Enhanced Algal Fitness in the Prominent Order Prymnesiales (Haptophyceae).</title>
        <authorList>
            <person name="Hovde B.T."/>
            <person name="Deodato C.R."/>
            <person name="Hunsperger H.M."/>
            <person name="Ryken S.A."/>
            <person name="Yost W."/>
            <person name="Jha R.K."/>
            <person name="Patterson J."/>
            <person name="Monnat R.J. Jr."/>
            <person name="Barlow S.B."/>
            <person name="Starkenburg S.R."/>
            <person name="Cattolico R.A."/>
        </authorList>
    </citation>
    <scope>NUCLEOTIDE SEQUENCE</scope>
    <source>
        <strain evidence="4">CCMP291</strain>
    </source>
</reference>
<dbReference type="EMBL" id="JWZX01001010">
    <property type="protein sequence ID" value="KOO35024.1"/>
    <property type="molecule type" value="Genomic_DNA"/>
</dbReference>
<dbReference type="SUPFAM" id="SSF47473">
    <property type="entry name" value="EF-hand"/>
    <property type="match status" value="2"/>
</dbReference>
<feature type="domain" description="EF-hand" evidence="2">
    <location>
        <begin position="212"/>
        <end position="247"/>
    </location>
</feature>
<dbReference type="Gene3D" id="1.10.238.10">
    <property type="entry name" value="EF-hand"/>
    <property type="match status" value="2"/>
</dbReference>
<organism evidence="3 4">
    <name type="scientific">Chrysochromulina tobinii</name>
    <dbReference type="NCBI Taxonomy" id="1460289"/>
    <lineage>
        <taxon>Eukaryota</taxon>
        <taxon>Haptista</taxon>
        <taxon>Haptophyta</taxon>
        <taxon>Prymnesiophyceae</taxon>
        <taxon>Prymnesiales</taxon>
        <taxon>Chrysochromulinaceae</taxon>
        <taxon>Chrysochromulina</taxon>
    </lineage>
</organism>